<organism evidence="1 2">
    <name type="scientific">Potamilus streckersoni</name>
    <dbReference type="NCBI Taxonomy" id="2493646"/>
    <lineage>
        <taxon>Eukaryota</taxon>
        <taxon>Metazoa</taxon>
        <taxon>Spiralia</taxon>
        <taxon>Lophotrochozoa</taxon>
        <taxon>Mollusca</taxon>
        <taxon>Bivalvia</taxon>
        <taxon>Autobranchia</taxon>
        <taxon>Heteroconchia</taxon>
        <taxon>Palaeoheterodonta</taxon>
        <taxon>Unionida</taxon>
        <taxon>Unionoidea</taxon>
        <taxon>Unionidae</taxon>
        <taxon>Ambleminae</taxon>
        <taxon>Lampsilini</taxon>
        <taxon>Potamilus</taxon>
    </lineage>
</organism>
<accession>A0AAE0S3V8</accession>
<gene>
    <name evidence="1" type="ORF">CHS0354_002286</name>
</gene>
<dbReference type="Gene3D" id="2.60.220.30">
    <property type="match status" value="1"/>
</dbReference>
<dbReference type="EMBL" id="JAEAOA010000198">
    <property type="protein sequence ID" value="KAK3584765.1"/>
    <property type="molecule type" value="Genomic_DNA"/>
</dbReference>
<name>A0AAE0S3V8_9BIVA</name>
<reference evidence="1" key="3">
    <citation type="submission" date="2023-05" db="EMBL/GenBank/DDBJ databases">
        <authorList>
            <person name="Smith C.H."/>
        </authorList>
    </citation>
    <scope>NUCLEOTIDE SEQUENCE</scope>
    <source>
        <strain evidence="1">CHS0354</strain>
        <tissue evidence="1">Mantle</tissue>
    </source>
</reference>
<sequence>MHTNIGSGIEMLSVVKLCSDPIVKVISTKKNIQKSFIDSAKVVNLDKEKAEQILDDSKVLSCGVLLESDILEFLNFPCNCPDPVTAVVKITTEPAKLPFVDYQVVLKSEKDWEIITAHSQFSRSPAKKNHLYKQTYNLLSFFAVLHEKEYVLYFTEQTNQLSNSHKLTADCIHIFQEGYIEFPLRPMKHLFVISSERWVSYTLSPGGLNYKSVDFELVTVKFPPRSVSKKCEIKIQVIPPNLEEHAECQDPNDDPDPDVDTEIVSVSPRLWVKHDDVLKFKKPIVVTLPLPPMSSTEKETDLCLVKWTEGGDVYISETSIRVKENFCEFEVDGFSG</sequence>
<protein>
    <submittedName>
        <fullName evidence="1">Uncharacterized protein</fullName>
    </submittedName>
</protein>
<comment type="caution">
    <text evidence="1">The sequence shown here is derived from an EMBL/GenBank/DDBJ whole genome shotgun (WGS) entry which is preliminary data.</text>
</comment>
<keyword evidence="2" id="KW-1185">Reference proteome</keyword>
<evidence type="ECO:0000313" key="1">
    <source>
        <dbReference type="EMBL" id="KAK3584765.1"/>
    </source>
</evidence>
<proteinExistence type="predicted"/>
<reference evidence="1" key="1">
    <citation type="journal article" date="2021" name="Genome Biol. Evol.">
        <title>A High-Quality Reference Genome for a Parasitic Bivalve with Doubly Uniparental Inheritance (Bivalvia: Unionida).</title>
        <authorList>
            <person name="Smith C.H."/>
        </authorList>
    </citation>
    <scope>NUCLEOTIDE SEQUENCE</scope>
    <source>
        <strain evidence="1">CHS0354</strain>
    </source>
</reference>
<dbReference type="AlphaFoldDB" id="A0AAE0S3V8"/>
<reference evidence="1" key="2">
    <citation type="journal article" date="2021" name="Genome Biol. Evol.">
        <title>Developing a high-quality reference genome for a parasitic bivalve with doubly uniparental inheritance (Bivalvia: Unionida).</title>
        <authorList>
            <person name="Smith C.H."/>
        </authorList>
    </citation>
    <scope>NUCLEOTIDE SEQUENCE</scope>
    <source>
        <strain evidence="1">CHS0354</strain>
        <tissue evidence="1">Mantle</tissue>
    </source>
</reference>
<dbReference type="Proteomes" id="UP001195483">
    <property type="component" value="Unassembled WGS sequence"/>
</dbReference>
<evidence type="ECO:0000313" key="2">
    <source>
        <dbReference type="Proteomes" id="UP001195483"/>
    </source>
</evidence>